<dbReference type="GO" id="GO:0003700">
    <property type="term" value="F:DNA-binding transcription factor activity"/>
    <property type="evidence" value="ECO:0007669"/>
    <property type="project" value="InterPro"/>
</dbReference>
<dbReference type="GeneID" id="95969864"/>
<protein>
    <recommendedName>
        <fullName evidence="4">HTH arsR-type domain-containing protein</fullName>
    </recommendedName>
</protein>
<feature type="domain" description="HTH arsR-type" evidence="4">
    <location>
        <begin position="13"/>
        <end position="90"/>
    </location>
</feature>
<dbReference type="Pfam" id="PF01978">
    <property type="entry name" value="TrmB"/>
    <property type="match status" value="1"/>
</dbReference>
<dbReference type="InterPro" id="IPR036390">
    <property type="entry name" value="WH_DNA-bd_sf"/>
</dbReference>
<dbReference type="InterPro" id="IPR001845">
    <property type="entry name" value="HTH_ArsR_DNA-bd_dom"/>
</dbReference>
<dbReference type="InterPro" id="IPR036388">
    <property type="entry name" value="WH-like_DNA-bd_sf"/>
</dbReference>
<dbReference type="SUPFAM" id="SSF46785">
    <property type="entry name" value="Winged helix' DNA-binding domain"/>
    <property type="match status" value="1"/>
</dbReference>
<evidence type="ECO:0000256" key="3">
    <source>
        <dbReference type="ARBA" id="ARBA00023163"/>
    </source>
</evidence>
<dbReference type="EMBL" id="CP002565">
    <property type="protein sequence ID" value="AEB68706.1"/>
    <property type="molecule type" value="Genomic_DNA"/>
</dbReference>
<accession>F4BXM8</accession>
<dbReference type="SMART" id="SM00418">
    <property type="entry name" value="HTH_ARSR"/>
    <property type="match status" value="1"/>
</dbReference>
<dbReference type="InterPro" id="IPR051081">
    <property type="entry name" value="HTH_MetalResp_TranReg"/>
</dbReference>
<dbReference type="HOGENOM" id="CLU_2392868_0_0_2"/>
<keyword evidence="1" id="KW-0805">Transcription regulation</keyword>
<evidence type="ECO:0000259" key="4">
    <source>
        <dbReference type="SMART" id="SM00418"/>
    </source>
</evidence>
<keyword evidence="6" id="KW-1185">Reference proteome</keyword>
<dbReference type="CDD" id="cd00090">
    <property type="entry name" value="HTH_ARSR"/>
    <property type="match status" value="1"/>
</dbReference>
<dbReference type="RefSeq" id="WP_013719745.1">
    <property type="nucleotide sequence ID" value="NC_015416.1"/>
</dbReference>
<dbReference type="InParanoid" id="F4BXM8"/>
<dbReference type="InterPro" id="IPR002831">
    <property type="entry name" value="Tscrpt_reg_TrmB_N"/>
</dbReference>
<dbReference type="Proteomes" id="UP000007807">
    <property type="component" value="Chromosome"/>
</dbReference>
<dbReference type="PANTHER" id="PTHR33154">
    <property type="entry name" value="TRANSCRIPTIONAL REGULATOR, ARSR FAMILY"/>
    <property type="match status" value="1"/>
</dbReference>
<dbReference type="InterPro" id="IPR011991">
    <property type="entry name" value="ArsR-like_HTH"/>
</dbReference>
<sequence length="93" mass="10348">MSDLLSDKALSSKALKVPALSKRTTIIRNLSSRRMTVTELSRTSGLPKSTIYDNLSVLVKAGLVVKEDKINQWVYYELTKKGHRLAEAIKASN</sequence>
<dbReference type="Gene3D" id="1.10.10.10">
    <property type="entry name" value="Winged helix-like DNA-binding domain superfamily/Winged helix DNA-binding domain"/>
    <property type="match status" value="1"/>
</dbReference>
<evidence type="ECO:0000256" key="2">
    <source>
        <dbReference type="ARBA" id="ARBA00023125"/>
    </source>
</evidence>
<evidence type="ECO:0000313" key="6">
    <source>
        <dbReference type="Proteomes" id="UP000007807"/>
    </source>
</evidence>
<dbReference type="PANTHER" id="PTHR33154:SF38">
    <property type="entry name" value="HTH ARSR-TYPE DOMAIN-CONTAINING PROTEIN"/>
    <property type="match status" value="1"/>
</dbReference>
<evidence type="ECO:0000313" key="5">
    <source>
        <dbReference type="EMBL" id="AEB68706.1"/>
    </source>
</evidence>
<dbReference type="GO" id="GO:0003677">
    <property type="term" value="F:DNA binding"/>
    <property type="evidence" value="ECO:0007669"/>
    <property type="project" value="UniProtKB-KW"/>
</dbReference>
<dbReference type="OrthoDB" id="195102at2157"/>
<keyword evidence="2" id="KW-0238">DNA-binding</keyword>
<organism evidence="5 6">
    <name type="scientific">Methanothrix soehngenii (strain ATCC 5969 / DSM 3671 / JCM 10134 / NBRC 103675 / OCM 69 / GP-6)</name>
    <name type="common">Methanosaeta concilii</name>
    <dbReference type="NCBI Taxonomy" id="990316"/>
    <lineage>
        <taxon>Archaea</taxon>
        <taxon>Methanobacteriati</taxon>
        <taxon>Methanobacteriota</taxon>
        <taxon>Stenosarchaea group</taxon>
        <taxon>Methanomicrobia</taxon>
        <taxon>Methanotrichales</taxon>
        <taxon>Methanotrichaceae</taxon>
        <taxon>Methanothrix</taxon>
    </lineage>
</organism>
<proteinExistence type="predicted"/>
<reference evidence="5 6" key="1">
    <citation type="journal article" date="2011" name="J. Bacteriol.">
        <title>Complete genome sequence of Methanosaeta concilii, a specialist in aceticlastic methanogenesis.</title>
        <authorList>
            <person name="Barber R.D."/>
            <person name="Zhang L."/>
            <person name="Harnack M."/>
            <person name="Olson M.V."/>
            <person name="Kaul R."/>
            <person name="Ingram-Smith C."/>
            <person name="Smith K.S."/>
        </authorList>
    </citation>
    <scope>NUCLEOTIDE SEQUENCE [LARGE SCALE GENOMIC DNA]</scope>
    <source>
        <strain evidence="6">ATCC 5969 / DSM 3671 / JCM 10134 / NBRC 103675 / OCM 69 / GP-6</strain>
    </source>
</reference>
<dbReference type="KEGG" id="mcj:MCON_2189"/>
<dbReference type="AlphaFoldDB" id="F4BXM8"/>
<keyword evidence="3" id="KW-0804">Transcription</keyword>
<gene>
    <name evidence="5" type="ordered locus">MCON_2189</name>
</gene>
<name>F4BXM8_METSG</name>
<evidence type="ECO:0000256" key="1">
    <source>
        <dbReference type="ARBA" id="ARBA00023015"/>
    </source>
</evidence>